<evidence type="ECO:0000259" key="10">
    <source>
        <dbReference type="Pfam" id="PF01050"/>
    </source>
</evidence>
<comment type="caution">
    <text evidence="12">The sequence shown here is derived from an EMBL/GenBank/DDBJ whole genome shotgun (WGS) entry which is preliminary data.</text>
</comment>
<dbReference type="GO" id="GO:0000271">
    <property type="term" value="P:polysaccharide biosynthetic process"/>
    <property type="evidence" value="ECO:0007669"/>
    <property type="project" value="InterPro"/>
</dbReference>
<dbReference type="InterPro" id="IPR014710">
    <property type="entry name" value="RmlC-like_jellyroll"/>
</dbReference>
<evidence type="ECO:0000256" key="3">
    <source>
        <dbReference type="ARBA" id="ARBA00012387"/>
    </source>
</evidence>
<evidence type="ECO:0000313" key="12">
    <source>
        <dbReference type="EMBL" id="MCT7361181.1"/>
    </source>
</evidence>
<dbReference type="Pfam" id="PF01050">
    <property type="entry name" value="MannoseP_isomer"/>
    <property type="match status" value="1"/>
</dbReference>
<evidence type="ECO:0000256" key="7">
    <source>
        <dbReference type="ARBA" id="ARBA00047343"/>
    </source>
</evidence>
<dbReference type="InterPro" id="IPR054566">
    <property type="entry name" value="ManC/GMP-like_b-helix"/>
</dbReference>
<dbReference type="InterPro" id="IPR011051">
    <property type="entry name" value="RmlC_Cupin_sf"/>
</dbReference>
<evidence type="ECO:0000259" key="9">
    <source>
        <dbReference type="Pfam" id="PF00483"/>
    </source>
</evidence>
<dbReference type="SUPFAM" id="SSF53448">
    <property type="entry name" value="Nucleotide-diphospho-sugar transferases"/>
    <property type="match status" value="1"/>
</dbReference>
<dbReference type="Pfam" id="PF00483">
    <property type="entry name" value="NTP_transferase"/>
    <property type="match status" value="1"/>
</dbReference>
<comment type="pathway">
    <text evidence="1">Nucleotide-sugar biosynthesis; GDP-alpha-D-mannose biosynthesis; GDP-alpha-D-mannose from alpha-D-mannose 1-phosphate (GTP route): step 1/1.</text>
</comment>
<dbReference type="GO" id="GO:0016853">
    <property type="term" value="F:isomerase activity"/>
    <property type="evidence" value="ECO:0007669"/>
    <property type="project" value="UniProtKB-KW"/>
</dbReference>
<keyword evidence="12" id="KW-0808">Transferase</keyword>
<dbReference type="Proteomes" id="UP001147830">
    <property type="component" value="Unassembled WGS sequence"/>
</dbReference>
<sequence length="494" mass="54377">MIIPVILAGGTGTRLWPLSTRDCPKQFLPLLDPERSLLQQTLLRAQDLLQRLGQPAVEPVIVCHEAQRFLAAEQCRALNIRAQIVLEDEGRNTAQAMALAAQHLAHNSQPPAEHREQMLMLAMPADQTLSDNAVLAHAIVSLQAQVSQGAAGIFGIEPDYAATGFGYLRKEASGQVVEFREKPDAHIAAQWLAANTRQQAGWLWNSGIFFWQVQAFLQRLSEYQPMLFAATQEAMAQAQQDLDFIRPATGPLQQCPHLPVDIALLEPLSAIAQAVVAAPLVNSGWNDIGNWQVLSELGELGEADAQGNIEHNSAAAHGRFQDSRNNYLHSSSGRDIALLGVQDLLVVDTADALLIAHKDQAQQVGSLAPVASAGKAEPRLVYRPWGSYEVLHPGDGYKIKRLRVKTGGRLSLQRHRFRAEHWVVVRGKATVIRQRDGVQSREVLHANESTFIALGDIHSLENNGDILLEMIEVQSGDYLAEDDIERLQDVYGRK</sequence>
<dbReference type="Gene3D" id="2.60.120.10">
    <property type="entry name" value="Jelly Rolls"/>
    <property type="match status" value="1"/>
</dbReference>
<dbReference type="PANTHER" id="PTHR46390">
    <property type="entry name" value="MANNOSE-1-PHOSPHATE GUANYLYLTRANSFERASE"/>
    <property type="match status" value="1"/>
</dbReference>
<evidence type="ECO:0000256" key="5">
    <source>
        <dbReference type="ARBA" id="ARBA00022741"/>
    </source>
</evidence>
<dbReference type="EC" id="2.7.7.13" evidence="3"/>
<keyword evidence="5" id="KW-0547">Nucleotide-binding</keyword>
<dbReference type="InterPro" id="IPR005835">
    <property type="entry name" value="NTP_transferase_dom"/>
</dbReference>
<reference evidence="12" key="2">
    <citation type="submission" date="2022-08" db="EMBL/GenBank/DDBJ databases">
        <authorList>
            <person name="Dong C."/>
        </authorList>
    </citation>
    <scope>NUCLEOTIDE SEQUENCE</scope>
    <source>
        <strain evidence="12">59MF3M-4</strain>
    </source>
</reference>
<dbReference type="Pfam" id="PF22640">
    <property type="entry name" value="ManC_GMP_beta-helix"/>
    <property type="match status" value="1"/>
</dbReference>
<comment type="similarity">
    <text evidence="2 8">Belongs to the mannose-6-phosphate isomerase type 2 family.</text>
</comment>
<dbReference type="EMBL" id="JAOANI010000032">
    <property type="protein sequence ID" value="MCT7361181.1"/>
    <property type="molecule type" value="Genomic_DNA"/>
</dbReference>
<dbReference type="PANTHER" id="PTHR46390:SF1">
    <property type="entry name" value="MANNOSE-1-PHOSPHATE GUANYLYLTRANSFERASE"/>
    <property type="match status" value="1"/>
</dbReference>
<dbReference type="SUPFAM" id="SSF51182">
    <property type="entry name" value="RmlC-like cupins"/>
    <property type="match status" value="1"/>
</dbReference>
<dbReference type="InterPro" id="IPR001538">
    <property type="entry name" value="Man6P_isomerase-2_C"/>
</dbReference>
<evidence type="ECO:0000313" key="13">
    <source>
        <dbReference type="Proteomes" id="UP001147830"/>
    </source>
</evidence>
<keyword evidence="12" id="KW-0413">Isomerase</keyword>
<dbReference type="NCBIfam" id="TIGR01479">
    <property type="entry name" value="GMP_PMI"/>
    <property type="match status" value="1"/>
</dbReference>
<name>A0A9X2WJ78_9GAMM</name>
<keyword evidence="6" id="KW-0342">GTP-binding</keyword>
<feature type="domain" description="Mannose-6-phosphate isomerase type II C-terminal" evidence="10">
    <location>
        <begin position="379"/>
        <end position="489"/>
    </location>
</feature>
<evidence type="ECO:0000256" key="6">
    <source>
        <dbReference type="ARBA" id="ARBA00023134"/>
    </source>
</evidence>
<protein>
    <recommendedName>
        <fullName evidence="3">mannose-1-phosphate guanylyltransferase</fullName>
        <ecNumber evidence="3">2.7.7.13</ecNumber>
    </recommendedName>
</protein>
<comment type="catalytic activity">
    <reaction evidence="7">
        <text>alpha-D-mannose 1-phosphate + GTP + H(+) = GDP-alpha-D-mannose + diphosphate</text>
        <dbReference type="Rhea" id="RHEA:15229"/>
        <dbReference type="ChEBI" id="CHEBI:15378"/>
        <dbReference type="ChEBI" id="CHEBI:33019"/>
        <dbReference type="ChEBI" id="CHEBI:37565"/>
        <dbReference type="ChEBI" id="CHEBI:57527"/>
        <dbReference type="ChEBI" id="CHEBI:58409"/>
        <dbReference type="EC" id="2.7.7.13"/>
    </reaction>
</comment>
<dbReference type="InterPro" id="IPR006375">
    <property type="entry name" value="Man1P_GuaTrfase/Man6P_Isoase"/>
</dbReference>
<feature type="domain" description="Nucleotidyl transferase" evidence="9">
    <location>
        <begin position="4"/>
        <end position="296"/>
    </location>
</feature>
<dbReference type="GO" id="GO:0005525">
    <property type="term" value="F:GTP binding"/>
    <property type="evidence" value="ECO:0007669"/>
    <property type="project" value="UniProtKB-KW"/>
</dbReference>
<keyword evidence="13" id="KW-1185">Reference proteome</keyword>
<evidence type="ECO:0000256" key="2">
    <source>
        <dbReference type="ARBA" id="ARBA00006115"/>
    </source>
</evidence>
<dbReference type="CDD" id="cd02213">
    <property type="entry name" value="cupin_PMI_typeII_C"/>
    <property type="match status" value="1"/>
</dbReference>
<feature type="domain" description="MannoseP isomerase/GMP-like beta-helix" evidence="11">
    <location>
        <begin position="323"/>
        <end position="364"/>
    </location>
</feature>
<organism evidence="12 13">
    <name type="scientific">Thalassolituus pacificus</name>
    <dbReference type="NCBI Taxonomy" id="2975440"/>
    <lineage>
        <taxon>Bacteria</taxon>
        <taxon>Pseudomonadati</taxon>
        <taxon>Pseudomonadota</taxon>
        <taxon>Gammaproteobacteria</taxon>
        <taxon>Oceanospirillales</taxon>
        <taxon>Oceanospirillaceae</taxon>
        <taxon>Thalassolituus</taxon>
    </lineage>
</organism>
<dbReference type="InterPro" id="IPR029044">
    <property type="entry name" value="Nucleotide-diphossugar_trans"/>
</dbReference>
<gene>
    <name evidence="12" type="ORF">NYR02_19340</name>
</gene>
<dbReference type="GO" id="GO:0004475">
    <property type="term" value="F:mannose-1-phosphate guanylyltransferase (GTP) activity"/>
    <property type="evidence" value="ECO:0007669"/>
    <property type="project" value="UniProtKB-EC"/>
</dbReference>
<proteinExistence type="inferred from homology"/>
<dbReference type="RefSeq" id="WP_260978007.1">
    <property type="nucleotide sequence ID" value="NZ_JAOANI010000032.1"/>
</dbReference>
<dbReference type="GO" id="GO:0009298">
    <property type="term" value="P:GDP-mannose biosynthetic process"/>
    <property type="evidence" value="ECO:0007669"/>
    <property type="project" value="TreeGrafter"/>
</dbReference>
<evidence type="ECO:0000256" key="1">
    <source>
        <dbReference type="ARBA" id="ARBA00004823"/>
    </source>
</evidence>
<dbReference type="Gene3D" id="3.90.550.10">
    <property type="entry name" value="Spore Coat Polysaccharide Biosynthesis Protein SpsA, Chain A"/>
    <property type="match status" value="1"/>
</dbReference>
<accession>A0A9X2WJ78</accession>
<reference evidence="12" key="1">
    <citation type="journal article" date="2022" name="Front. Microbiol.">
        <title>Genome-based taxonomic rearrangement of Oceanobacter-related bacteria including the description of Thalassolituus hydrocarbonoclasticus sp. nov. and Thalassolituus pacificus sp. nov. and emended description of the genus Thalassolituus.</title>
        <authorList>
            <person name="Dong C."/>
            <person name="Wei L."/>
            <person name="Wang J."/>
            <person name="Lai Q."/>
            <person name="Huang Z."/>
            <person name="Shao Z."/>
        </authorList>
    </citation>
    <scope>NUCLEOTIDE SEQUENCE</scope>
    <source>
        <strain evidence="12">59MF3M-4</strain>
    </source>
</reference>
<dbReference type="AlphaFoldDB" id="A0A9X2WJ78"/>
<evidence type="ECO:0000256" key="8">
    <source>
        <dbReference type="RuleBase" id="RU004190"/>
    </source>
</evidence>
<keyword evidence="4 12" id="KW-0548">Nucleotidyltransferase</keyword>
<evidence type="ECO:0000259" key="11">
    <source>
        <dbReference type="Pfam" id="PF22640"/>
    </source>
</evidence>
<dbReference type="InterPro" id="IPR051161">
    <property type="entry name" value="Mannose-6P_isomerase_type2"/>
</dbReference>
<evidence type="ECO:0000256" key="4">
    <source>
        <dbReference type="ARBA" id="ARBA00022695"/>
    </source>
</evidence>